<keyword evidence="4" id="KW-0418">Kinase</keyword>
<dbReference type="InterPro" id="IPR036047">
    <property type="entry name" value="F-box-like_dom_sf"/>
</dbReference>
<reference evidence="4 5" key="1">
    <citation type="submission" date="2014-11" db="EMBL/GenBank/DDBJ databases">
        <title>Genetic blueprint of the zoonotic pathogen Toxocara canis.</title>
        <authorList>
            <person name="Zhu X.-Q."/>
            <person name="Korhonen P.K."/>
            <person name="Cai H."/>
            <person name="Young N.D."/>
            <person name="Nejsum P."/>
            <person name="von Samson-Himmelstjerna G."/>
            <person name="Boag P.R."/>
            <person name="Tan P."/>
            <person name="Li Q."/>
            <person name="Min J."/>
            <person name="Yang Y."/>
            <person name="Wang X."/>
            <person name="Fang X."/>
            <person name="Hall R.S."/>
            <person name="Hofmann A."/>
            <person name="Sternberg P.W."/>
            <person name="Jex A.R."/>
            <person name="Gasser R.B."/>
        </authorList>
    </citation>
    <scope>NUCLEOTIDE SEQUENCE [LARGE SCALE GENOMIC DNA]</scope>
    <source>
        <strain evidence="4">PN_DK_2014</strain>
    </source>
</reference>
<dbReference type="Pfam" id="PF12937">
    <property type="entry name" value="F-box-like"/>
    <property type="match status" value="1"/>
</dbReference>
<dbReference type="PROSITE" id="PS50181">
    <property type="entry name" value="FBOX"/>
    <property type="match status" value="1"/>
</dbReference>
<dbReference type="SUPFAM" id="SSF52047">
    <property type="entry name" value="RNI-like"/>
    <property type="match status" value="1"/>
</dbReference>
<dbReference type="InterPro" id="IPR001810">
    <property type="entry name" value="F-box_dom"/>
</dbReference>
<dbReference type="InterPro" id="IPR032675">
    <property type="entry name" value="LRR_dom_sf"/>
</dbReference>
<dbReference type="Gene3D" id="3.80.10.10">
    <property type="entry name" value="Ribonuclease Inhibitor"/>
    <property type="match status" value="1"/>
</dbReference>
<protein>
    <submittedName>
        <fullName evidence="4">S-phase kinase-associated protein 2</fullName>
    </submittedName>
</protein>
<feature type="domain" description="F-box" evidence="3">
    <location>
        <begin position="137"/>
        <end position="183"/>
    </location>
</feature>
<dbReference type="GO" id="GO:0016301">
    <property type="term" value="F:kinase activity"/>
    <property type="evidence" value="ECO:0007669"/>
    <property type="project" value="UniProtKB-KW"/>
</dbReference>
<dbReference type="OMA" id="NISWCEF"/>
<accession>A0A0B2UPT5</accession>
<proteinExistence type="predicted"/>
<keyword evidence="1" id="KW-0833">Ubl conjugation pathway</keyword>
<evidence type="ECO:0000313" key="5">
    <source>
        <dbReference type="Proteomes" id="UP000031036"/>
    </source>
</evidence>
<dbReference type="SMART" id="SM00256">
    <property type="entry name" value="FBOX"/>
    <property type="match status" value="1"/>
</dbReference>
<feature type="compositionally biased region" description="Basic and acidic residues" evidence="2">
    <location>
        <begin position="60"/>
        <end position="71"/>
    </location>
</feature>
<evidence type="ECO:0000259" key="3">
    <source>
        <dbReference type="PROSITE" id="PS50181"/>
    </source>
</evidence>
<dbReference type="SMART" id="SM00367">
    <property type="entry name" value="LRR_CC"/>
    <property type="match status" value="3"/>
</dbReference>
<dbReference type="Pfam" id="PF13516">
    <property type="entry name" value="LRR_6"/>
    <property type="match status" value="1"/>
</dbReference>
<dbReference type="PANTHER" id="PTHR13318">
    <property type="entry name" value="PARTNER OF PAIRED, ISOFORM B-RELATED"/>
    <property type="match status" value="1"/>
</dbReference>
<dbReference type="OrthoDB" id="2095648at2759"/>
<dbReference type="GO" id="GO:0019005">
    <property type="term" value="C:SCF ubiquitin ligase complex"/>
    <property type="evidence" value="ECO:0007669"/>
    <property type="project" value="TreeGrafter"/>
</dbReference>
<dbReference type="Proteomes" id="UP000031036">
    <property type="component" value="Unassembled WGS sequence"/>
</dbReference>
<evidence type="ECO:0000256" key="1">
    <source>
        <dbReference type="ARBA" id="ARBA00022786"/>
    </source>
</evidence>
<keyword evidence="5" id="KW-1185">Reference proteome</keyword>
<feature type="region of interest" description="Disordered" evidence="2">
    <location>
        <begin position="44"/>
        <end position="73"/>
    </location>
</feature>
<evidence type="ECO:0000256" key="2">
    <source>
        <dbReference type="SAM" id="MobiDB-lite"/>
    </source>
</evidence>
<dbReference type="SUPFAM" id="SSF81383">
    <property type="entry name" value="F-box domain"/>
    <property type="match status" value="1"/>
</dbReference>
<keyword evidence="4" id="KW-0808">Transferase</keyword>
<comment type="caution">
    <text evidence="4">The sequence shown here is derived from an EMBL/GenBank/DDBJ whole genome shotgun (WGS) entry which is preliminary data.</text>
</comment>
<evidence type="ECO:0000313" key="4">
    <source>
        <dbReference type="EMBL" id="KHN73006.1"/>
    </source>
</evidence>
<gene>
    <name evidence="4" type="primary">SKP2</name>
    <name evidence="4" type="ORF">Tcan_06744</name>
</gene>
<dbReference type="STRING" id="6265.A0A0B2UPT5"/>
<sequence length="469" mass="52775">MMLHTVIPHMVLERGLGYGLLEMKRLVKTKSCAEYDRSAEKNVRLNKPTRKVSASGVARNGHDQLSERSQEAVEVNDSIANDRSLSSDVSIDAGRHSPDLEANPHLRVPSDVDLFYRTPSTFRYCLRRKSKEDTTDYFKKFAIPAEVILSVFRYLNKRDLVMVILTCRRFRDIGYNSSLWEYMDLGGRSMTESEVHSLMDRGIRILRLASTKVNEDVEVQLGSTLLLPHALPSKLTHLDLSGAIPEKPSVIAGLLQRCTRLEGVSLEQRVIDDRVCIALGRNVDLKYLNLAMCEGLSPDGIKAIMQGCGRLLELNMAWTGLDVEHVAVAMKLMPRGLRRLNLSGIPEKDALIDEDIMQLIMRCPNLVEIDLSDAPSITERALKAMLYNLRRLKDLSISRCYGIEPTALLLAKGLRKLNVFGNITHEGVRMLRDHLNCVLVNDSPFSTVAIPTCGEHVTSIWGHRTRDLY</sequence>
<dbReference type="InterPro" id="IPR001611">
    <property type="entry name" value="Leu-rich_rpt"/>
</dbReference>
<organism evidence="4 5">
    <name type="scientific">Toxocara canis</name>
    <name type="common">Canine roundworm</name>
    <dbReference type="NCBI Taxonomy" id="6265"/>
    <lineage>
        <taxon>Eukaryota</taxon>
        <taxon>Metazoa</taxon>
        <taxon>Ecdysozoa</taxon>
        <taxon>Nematoda</taxon>
        <taxon>Chromadorea</taxon>
        <taxon>Rhabditida</taxon>
        <taxon>Spirurina</taxon>
        <taxon>Ascaridomorpha</taxon>
        <taxon>Ascaridoidea</taxon>
        <taxon>Toxocaridae</taxon>
        <taxon>Toxocara</taxon>
    </lineage>
</organism>
<name>A0A0B2UPT5_TOXCA</name>
<dbReference type="InterPro" id="IPR006553">
    <property type="entry name" value="Leu-rich_rpt_Cys-con_subtyp"/>
</dbReference>
<dbReference type="GO" id="GO:0031146">
    <property type="term" value="P:SCF-dependent proteasomal ubiquitin-dependent protein catabolic process"/>
    <property type="evidence" value="ECO:0007669"/>
    <property type="project" value="TreeGrafter"/>
</dbReference>
<dbReference type="AlphaFoldDB" id="A0A0B2UPT5"/>
<dbReference type="EMBL" id="JPKZ01003174">
    <property type="protein sequence ID" value="KHN73006.1"/>
    <property type="molecule type" value="Genomic_DNA"/>
</dbReference>